<dbReference type="EMBL" id="MU004199">
    <property type="protein sequence ID" value="KAF2489353.1"/>
    <property type="molecule type" value="Genomic_DNA"/>
</dbReference>
<feature type="non-terminal residue" evidence="2">
    <location>
        <position position="1"/>
    </location>
</feature>
<dbReference type="Proteomes" id="UP000799750">
    <property type="component" value="Unassembled WGS sequence"/>
</dbReference>
<protein>
    <submittedName>
        <fullName evidence="2">HET-domain-containing protein</fullName>
    </submittedName>
</protein>
<dbReference type="PANTHER" id="PTHR33112:SF9">
    <property type="entry name" value="HETEROKARYON INCOMPATIBILITY DOMAIN-CONTAINING PROTEIN"/>
    <property type="match status" value="1"/>
</dbReference>
<feature type="non-terminal residue" evidence="2">
    <location>
        <position position="349"/>
    </location>
</feature>
<sequence>VPSRLDSDDSFKTFLGWIGDCVQNHDLCKSNQHTQIPTRVLDLDHEETTTIRLVETEASSHSGRYVCLSHCWGKANLECLTTKATLGRNKQGLPWDVLPKTFQDSILFTRRLNVRYLWIDSICIIQDSEDDWQRESSLMSQIYQGAYLTLAAGWAKDDTEGLFKKTLTKHHSVQVLGLSKSRLPDSIFMRTPLWHTWGWRGSSADVESHPLISRAWCFQERLLSPRVLYFNAHELVWECMTSSRCQCTMSGDPSPKIQYAQSGTATYQDLVNIWHELVERYSTLKLTFESDIFPALSGVAKEMQQQRAGPLYYAGLWSDSLEKDLFWYNPFLPARAPVVWRAPSWSWAS</sequence>
<organism evidence="2 3">
    <name type="scientific">Lophium mytilinum</name>
    <dbReference type="NCBI Taxonomy" id="390894"/>
    <lineage>
        <taxon>Eukaryota</taxon>
        <taxon>Fungi</taxon>
        <taxon>Dikarya</taxon>
        <taxon>Ascomycota</taxon>
        <taxon>Pezizomycotina</taxon>
        <taxon>Dothideomycetes</taxon>
        <taxon>Pleosporomycetidae</taxon>
        <taxon>Mytilinidiales</taxon>
        <taxon>Mytilinidiaceae</taxon>
        <taxon>Lophium</taxon>
    </lineage>
</organism>
<dbReference type="PANTHER" id="PTHR33112">
    <property type="entry name" value="DOMAIN PROTEIN, PUTATIVE-RELATED"/>
    <property type="match status" value="1"/>
</dbReference>
<evidence type="ECO:0000313" key="3">
    <source>
        <dbReference type="Proteomes" id="UP000799750"/>
    </source>
</evidence>
<reference evidence="2" key="1">
    <citation type="journal article" date="2020" name="Stud. Mycol.">
        <title>101 Dothideomycetes genomes: a test case for predicting lifestyles and emergence of pathogens.</title>
        <authorList>
            <person name="Haridas S."/>
            <person name="Albert R."/>
            <person name="Binder M."/>
            <person name="Bloem J."/>
            <person name="Labutti K."/>
            <person name="Salamov A."/>
            <person name="Andreopoulos B."/>
            <person name="Baker S."/>
            <person name="Barry K."/>
            <person name="Bills G."/>
            <person name="Bluhm B."/>
            <person name="Cannon C."/>
            <person name="Castanera R."/>
            <person name="Culley D."/>
            <person name="Daum C."/>
            <person name="Ezra D."/>
            <person name="Gonzalez J."/>
            <person name="Henrissat B."/>
            <person name="Kuo A."/>
            <person name="Liang C."/>
            <person name="Lipzen A."/>
            <person name="Lutzoni F."/>
            <person name="Magnuson J."/>
            <person name="Mondo S."/>
            <person name="Nolan M."/>
            <person name="Ohm R."/>
            <person name="Pangilinan J."/>
            <person name="Park H.-J."/>
            <person name="Ramirez L."/>
            <person name="Alfaro M."/>
            <person name="Sun H."/>
            <person name="Tritt A."/>
            <person name="Yoshinaga Y."/>
            <person name="Zwiers L.-H."/>
            <person name="Turgeon B."/>
            <person name="Goodwin S."/>
            <person name="Spatafora J."/>
            <person name="Crous P."/>
            <person name="Grigoriev I."/>
        </authorList>
    </citation>
    <scope>NUCLEOTIDE SEQUENCE</scope>
    <source>
        <strain evidence="2">CBS 269.34</strain>
    </source>
</reference>
<feature type="domain" description="Heterokaryon incompatibility" evidence="1">
    <location>
        <begin position="65"/>
        <end position="220"/>
    </location>
</feature>
<evidence type="ECO:0000259" key="1">
    <source>
        <dbReference type="Pfam" id="PF06985"/>
    </source>
</evidence>
<accession>A0A6A6QCG7</accession>
<proteinExistence type="predicted"/>
<gene>
    <name evidence="2" type="ORF">BU16DRAFT_441255</name>
</gene>
<evidence type="ECO:0000313" key="2">
    <source>
        <dbReference type="EMBL" id="KAF2489353.1"/>
    </source>
</evidence>
<dbReference type="InterPro" id="IPR010730">
    <property type="entry name" value="HET"/>
</dbReference>
<dbReference type="OrthoDB" id="5362512at2759"/>
<keyword evidence="3" id="KW-1185">Reference proteome</keyword>
<name>A0A6A6QCG7_9PEZI</name>
<dbReference type="Pfam" id="PF06985">
    <property type="entry name" value="HET"/>
    <property type="match status" value="1"/>
</dbReference>
<dbReference type="AlphaFoldDB" id="A0A6A6QCG7"/>